<dbReference type="Proteomes" id="UP000242765">
    <property type="component" value="Unassembled WGS sequence"/>
</dbReference>
<keyword evidence="2" id="KW-1185">Reference proteome</keyword>
<organism evidence="1 2">
    <name type="scientific">Acinetobacter silvestris</name>
    <dbReference type="NCBI Taxonomy" id="1977882"/>
    <lineage>
        <taxon>Bacteria</taxon>
        <taxon>Pseudomonadati</taxon>
        <taxon>Pseudomonadota</taxon>
        <taxon>Gammaproteobacteria</taxon>
        <taxon>Moraxellales</taxon>
        <taxon>Moraxellaceae</taxon>
        <taxon>Acinetobacter</taxon>
    </lineage>
</organism>
<sequence>MTDEITVACPKCGSTHVAKRDHEQLLQKTGGVLLSAAGTTAGTVGGAATGASIGAAIGTIAGPLGVIMGGTVGTFIGAISVGITGGFLGHRFGKKAGEVVDKNIFLDYQCLKCKYRFKEKI</sequence>
<dbReference type="AlphaFoldDB" id="A0A1Y3CJZ3"/>
<evidence type="ECO:0000313" key="2">
    <source>
        <dbReference type="Proteomes" id="UP000242765"/>
    </source>
</evidence>
<dbReference type="RefSeq" id="WP_086202287.1">
    <property type="nucleotide sequence ID" value="NZ_NEGB01000001.1"/>
</dbReference>
<dbReference type="EMBL" id="NEGB01000001">
    <property type="protein sequence ID" value="OTG67430.1"/>
    <property type="molecule type" value="Genomic_DNA"/>
</dbReference>
<protein>
    <recommendedName>
        <fullName evidence="3">Glycine zipper domain-containing protein</fullName>
    </recommendedName>
</protein>
<evidence type="ECO:0008006" key="3">
    <source>
        <dbReference type="Google" id="ProtNLM"/>
    </source>
</evidence>
<proteinExistence type="predicted"/>
<gene>
    <name evidence="1" type="ORF">B9T28_02030</name>
</gene>
<dbReference type="STRING" id="1977882.B9T28_02030"/>
<comment type="caution">
    <text evidence="1">The sequence shown here is derived from an EMBL/GenBank/DDBJ whole genome shotgun (WGS) entry which is preliminary data.</text>
</comment>
<name>A0A1Y3CJZ3_9GAMM</name>
<accession>A0A1Y3CJZ3</accession>
<dbReference type="OrthoDB" id="6713464at2"/>
<reference evidence="1 2" key="1">
    <citation type="submission" date="2017-04" db="EMBL/GenBank/DDBJ databases">
        <title>High diversity of culturable Acinetobacter species in natural soil and water ecosystems.</title>
        <authorList>
            <person name="Nemec A."/>
            <person name="Radolfova-Krizova L."/>
        </authorList>
    </citation>
    <scope>NUCLEOTIDE SEQUENCE [LARGE SCALE GENOMIC DNA]</scope>
    <source>
        <strain evidence="1 2">ANC 4999</strain>
    </source>
</reference>
<evidence type="ECO:0000313" key="1">
    <source>
        <dbReference type="EMBL" id="OTG67430.1"/>
    </source>
</evidence>